<dbReference type="GeneID" id="54586462"/>
<organism evidence="2 3">
    <name type="scientific">Trematosphaeria pertusa</name>
    <dbReference type="NCBI Taxonomy" id="390896"/>
    <lineage>
        <taxon>Eukaryota</taxon>
        <taxon>Fungi</taxon>
        <taxon>Dikarya</taxon>
        <taxon>Ascomycota</taxon>
        <taxon>Pezizomycotina</taxon>
        <taxon>Dothideomycetes</taxon>
        <taxon>Pleosporomycetidae</taxon>
        <taxon>Pleosporales</taxon>
        <taxon>Massarineae</taxon>
        <taxon>Trematosphaeriaceae</taxon>
        <taxon>Trematosphaeria</taxon>
    </lineage>
</organism>
<gene>
    <name evidence="2" type="ORF">BU26DRAFT_563217</name>
</gene>
<protein>
    <recommendedName>
        <fullName evidence="4">Fungal N-terminal domain-containing protein</fullName>
    </recommendedName>
</protein>
<sequence length="621" mass="68144">MAEALGIAASVVTITNCTLKIFQLAKAIKGAPDLLKDFEAVLTGVQLSNKTIAHVIKTLKPISESGLDEEVESRLSEAATNLNLFAETIEKKLKAFETIGKRIKRRVGKMFSDWEYITKYLKSANLVLTADAIKDLIKAAKEIEGSISLALICVLTIQNNRQCISLSGVHKEMAAHSAAFDKLLDHLRRNDRQTGVFEPPTAQDSISGEIRPSQEVSCSPPWANGEGEVQMVIARTTTQETQSISDEELQLTIAGGTRDTSADVPNENNPAQNEDLAALVCGELNRHLMRPQMSLIEASTTHSGQSTPTRSQQDLDSNDPSDTEDFAHTVSFSLSFASPRPTSPYTDGEEMELSSESRLSIYDWVDIERCRVPDQGLYRFCSRTLVLSEDGPPTFMLQEPCFFNGCQHVSIHLPSNRAAGDLDFSQCLDARLCNMSEDAPASANRPYQPTFKLALISGSGHSHTMVSHLKADRLEQRLALQADLSASNVREADANSSTGEGDTSDDRSDGQRRDTRNGGTRDAATETDQPIPSNRLGPYTSFPCCFCQEDALNPRKTGSRSPGFLSERKYLRVTCERCNNSTWMSATPYGPPLPIPYGPSFPMFGLLPALQLGYVAFFQQQ</sequence>
<accession>A0A6A6IKX8</accession>
<dbReference type="Proteomes" id="UP000800094">
    <property type="component" value="Unassembled WGS sequence"/>
</dbReference>
<feature type="compositionally biased region" description="Basic and acidic residues" evidence="1">
    <location>
        <begin position="504"/>
        <end position="516"/>
    </location>
</feature>
<dbReference type="EMBL" id="ML987193">
    <property type="protein sequence ID" value="KAF2251275.1"/>
    <property type="molecule type" value="Genomic_DNA"/>
</dbReference>
<feature type="compositionally biased region" description="Polar residues" evidence="1">
    <location>
        <begin position="298"/>
        <end position="315"/>
    </location>
</feature>
<evidence type="ECO:0008006" key="4">
    <source>
        <dbReference type="Google" id="ProtNLM"/>
    </source>
</evidence>
<dbReference type="RefSeq" id="XP_033686279.1">
    <property type="nucleotide sequence ID" value="XM_033833132.1"/>
</dbReference>
<evidence type="ECO:0000313" key="2">
    <source>
        <dbReference type="EMBL" id="KAF2251275.1"/>
    </source>
</evidence>
<evidence type="ECO:0000256" key="1">
    <source>
        <dbReference type="SAM" id="MobiDB-lite"/>
    </source>
</evidence>
<evidence type="ECO:0000313" key="3">
    <source>
        <dbReference type="Proteomes" id="UP000800094"/>
    </source>
</evidence>
<feature type="region of interest" description="Disordered" evidence="1">
    <location>
        <begin position="485"/>
        <end position="536"/>
    </location>
</feature>
<reference evidence="2" key="1">
    <citation type="journal article" date="2020" name="Stud. Mycol.">
        <title>101 Dothideomycetes genomes: a test case for predicting lifestyles and emergence of pathogens.</title>
        <authorList>
            <person name="Haridas S."/>
            <person name="Albert R."/>
            <person name="Binder M."/>
            <person name="Bloem J."/>
            <person name="Labutti K."/>
            <person name="Salamov A."/>
            <person name="Andreopoulos B."/>
            <person name="Baker S."/>
            <person name="Barry K."/>
            <person name="Bills G."/>
            <person name="Bluhm B."/>
            <person name="Cannon C."/>
            <person name="Castanera R."/>
            <person name="Culley D."/>
            <person name="Daum C."/>
            <person name="Ezra D."/>
            <person name="Gonzalez J."/>
            <person name="Henrissat B."/>
            <person name="Kuo A."/>
            <person name="Liang C."/>
            <person name="Lipzen A."/>
            <person name="Lutzoni F."/>
            <person name="Magnuson J."/>
            <person name="Mondo S."/>
            <person name="Nolan M."/>
            <person name="Ohm R."/>
            <person name="Pangilinan J."/>
            <person name="Park H.-J."/>
            <person name="Ramirez L."/>
            <person name="Alfaro M."/>
            <person name="Sun H."/>
            <person name="Tritt A."/>
            <person name="Yoshinaga Y."/>
            <person name="Zwiers L.-H."/>
            <person name="Turgeon B."/>
            <person name="Goodwin S."/>
            <person name="Spatafora J."/>
            <person name="Crous P."/>
            <person name="Grigoriev I."/>
        </authorList>
    </citation>
    <scope>NUCLEOTIDE SEQUENCE</scope>
    <source>
        <strain evidence="2">CBS 122368</strain>
    </source>
</reference>
<dbReference type="AlphaFoldDB" id="A0A6A6IKX8"/>
<keyword evidence="3" id="KW-1185">Reference proteome</keyword>
<proteinExistence type="predicted"/>
<feature type="region of interest" description="Disordered" evidence="1">
    <location>
        <begin position="298"/>
        <end position="324"/>
    </location>
</feature>
<dbReference type="OrthoDB" id="5429698at2759"/>
<feature type="compositionally biased region" description="Polar residues" evidence="1">
    <location>
        <begin position="485"/>
        <end position="501"/>
    </location>
</feature>
<feature type="region of interest" description="Disordered" evidence="1">
    <location>
        <begin position="194"/>
        <end position="223"/>
    </location>
</feature>
<name>A0A6A6IKX8_9PLEO</name>